<dbReference type="InterPro" id="IPR050605">
    <property type="entry name" value="Olfactomedin-like_domain"/>
</dbReference>
<dbReference type="SMART" id="SM00284">
    <property type="entry name" value="OLF"/>
    <property type="match status" value="1"/>
</dbReference>
<dbReference type="PANTHER" id="PTHR23192:SF37">
    <property type="entry name" value="OLFACTOMEDIN-LIKE PROTEIN 2B"/>
    <property type="match status" value="1"/>
</dbReference>
<feature type="compositionally biased region" description="Basic residues" evidence="4">
    <location>
        <begin position="638"/>
        <end position="647"/>
    </location>
</feature>
<keyword evidence="8" id="KW-1185">Reference proteome</keyword>
<dbReference type="PROSITE" id="PS51132">
    <property type="entry name" value="OLF"/>
    <property type="match status" value="1"/>
</dbReference>
<dbReference type="EMBL" id="JABFDY010000023">
    <property type="protein sequence ID" value="KAF7690049.1"/>
    <property type="molecule type" value="Genomic_DNA"/>
</dbReference>
<evidence type="ECO:0000313" key="7">
    <source>
        <dbReference type="EMBL" id="KAF7690049.1"/>
    </source>
</evidence>
<sequence>METVMFWFLVLVVLTSAAPHTPGSPQQNQTFQVELEDPGKVLIELLADYDPHREADCGCKCAVRVPGWSAHPPDSYGVPHACKCACAASPPPAQQPCEKHSGDKKLQQTAGENDKLLAIMDLLEDTFSKANLVKLLKLSVITTELLERVTNIERVLFQNHTIEETIEESVPPEPEIRAVVPMSTPPPWQDERKSNEAAAYQHTETKYEEKFVGSLLKRKRPGPEDAETVQHQQHHVKQQHPKLIVKGITYYKSDLVHETESEETLGEDESHSGDDSVDLFAEEELLPLSTPLLRTVTKSWPGSTKPKTPTQDRTITQSVPNIMLEQSDSSLPVKMNVNNSGIALTKTFQSTEESITNLQDLQPSTTTDTFRVIQPTTHSTPQTHAGLEEDIKTRTPSQIMLNVESSHKKTESNSASPEVPGNIIASTVAGLEEDIKTRTPSQIMLNVESSHKKTESNSASPEVPGNIIASTVAGLEKDIKMRTPSQIMLNVESCHKKTEYNSASPEVPGNIIASTVAASINQSEVTMKALYEQTHNTETISMKNSSQAMEQNTLSSATLSPTTYSQTAPIPETYSTTDEQLMKSNAGMTVTTTNFGYTGTPMNTSHVIEGESDSRTTGLMSTERPVTSTTGKPVKPAKPGKHKKHNMHFVQKQQDSKRKIITLVNDEAVMKKTPIHSGECKDTLATIAEPIAHNTYGRNEGAWMKDPLAFDNKIYVANYYYGNSLLEFQNMDVFKQGRFTNFYKLPYSWLGTGHVVFNGAFFFNRAFSRDIIKYDLRRRHVAAWTMLHDAALESDEASSWRWRGRSDVELAVDESGLWVIYSALDDEGFLQEVMVLSRLNPADLTTQRETTWRTGLRRGIYGNCFIVCGVLYATDHHEEQRENHLSYAFDTHTNTQMTPRLPFRNNSTYIAQIDYNPKERALYAWNNGHQITYDVVFAYVDPL</sequence>
<feature type="domain" description="Olfactomedin-like" evidence="6">
    <location>
        <begin position="679"/>
        <end position="939"/>
    </location>
</feature>
<feature type="region of interest" description="Disordered" evidence="4">
    <location>
        <begin position="601"/>
        <end position="651"/>
    </location>
</feature>
<comment type="subcellular location">
    <subcellularLocation>
        <location evidence="1">Secreted</location>
    </subcellularLocation>
</comment>
<organism evidence="7 8">
    <name type="scientific">Silurus meridionalis</name>
    <name type="common">Southern catfish</name>
    <name type="synonym">Silurus soldatovi meridionalis</name>
    <dbReference type="NCBI Taxonomy" id="175797"/>
    <lineage>
        <taxon>Eukaryota</taxon>
        <taxon>Metazoa</taxon>
        <taxon>Chordata</taxon>
        <taxon>Craniata</taxon>
        <taxon>Vertebrata</taxon>
        <taxon>Euteleostomi</taxon>
        <taxon>Actinopterygii</taxon>
        <taxon>Neopterygii</taxon>
        <taxon>Teleostei</taxon>
        <taxon>Ostariophysi</taxon>
        <taxon>Siluriformes</taxon>
        <taxon>Siluridae</taxon>
        <taxon>Silurus</taxon>
    </lineage>
</organism>
<gene>
    <name evidence="7" type="ORF">HF521_011853</name>
</gene>
<evidence type="ECO:0000256" key="3">
    <source>
        <dbReference type="PROSITE-ProRule" id="PRU00446"/>
    </source>
</evidence>
<protein>
    <recommendedName>
        <fullName evidence="6">Olfactomedin-like domain-containing protein</fullName>
    </recommendedName>
</protein>
<dbReference type="GO" id="GO:0005615">
    <property type="term" value="C:extracellular space"/>
    <property type="evidence" value="ECO:0007669"/>
    <property type="project" value="TreeGrafter"/>
</dbReference>
<evidence type="ECO:0000256" key="5">
    <source>
        <dbReference type="SAM" id="SignalP"/>
    </source>
</evidence>
<accession>A0A8T0AF46</accession>
<dbReference type="OrthoDB" id="8626508at2759"/>
<keyword evidence="2" id="KW-0964">Secreted</keyword>
<dbReference type="PANTHER" id="PTHR23192">
    <property type="entry name" value="OLFACTOMEDIN-RELATED"/>
    <property type="match status" value="1"/>
</dbReference>
<dbReference type="AlphaFoldDB" id="A0A8T0AF46"/>
<dbReference type="Proteomes" id="UP000606274">
    <property type="component" value="Unassembled WGS sequence"/>
</dbReference>
<feature type="signal peptide" evidence="5">
    <location>
        <begin position="1"/>
        <end position="17"/>
    </location>
</feature>
<name>A0A8T0AF46_SILME</name>
<evidence type="ECO:0000259" key="6">
    <source>
        <dbReference type="PROSITE" id="PS51132"/>
    </source>
</evidence>
<feature type="compositionally biased region" description="Polar residues" evidence="4">
    <location>
        <begin position="615"/>
        <end position="631"/>
    </location>
</feature>
<comment type="caution">
    <text evidence="7">The sequence shown here is derived from an EMBL/GenBank/DDBJ whole genome shotgun (WGS) entry which is preliminary data.</text>
</comment>
<feature type="region of interest" description="Disordered" evidence="4">
    <location>
        <begin position="545"/>
        <end position="570"/>
    </location>
</feature>
<evidence type="ECO:0000256" key="2">
    <source>
        <dbReference type="ARBA" id="ARBA00022525"/>
    </source>
</evidence>
<dbReference type="InterPro" id="IPR003112">
    <property type="entry name" value="Olfac-like_dom"/>
</dbReference>
<feature type="chain" id="PRO_5035798085" description="Olfactomedin-like domain-containing protein" evidence="5">
    <location>
        <begin position="18"/>
        <end position="943"/>
    </location>
</feature>
<evidence type="ECO:0000256" key="4">
    <source>
        <dbReference type="SAM" id="MobiDB-lite"/>
    </source>
</evidence>
<evidence type="ECO:0000313" key="8">
    <source>
        <dbReference type="Proteomes" id="UP000606274"/>
    </source>
</evidence>
<comment type="caution">
    <text evidence="3">Lacks conserved residue(s) required for the propagation of feature annotation.</text>
</comment>
<dbReference type="Pfam" id="PF02191">
    <property type="entry name" value="OLF"/>
    <property type="match status" value="1"/>
</dbReference>
<evidence type="ECO:0000256" key="1">
    <source>
        <dbReference type="ARBA" id="ARBA00004613"/>
    </source>
</evidence>
<keyword evidence="5" id="KW-0732">Signal</keyword>
<dbReference type="GO" id="GO:0007165">
    <property type="term" value="P:signal transduction"/>
    <property type="evidence" value="ECO:0007669"/>
    <property type="project" value="TreeGrafter"/>
</dbReference>
<proteinExistence type="predicted"/>
<feature type="region of interest" description="Disordered" evidence="4">
    <location>
        <begin position="377"/>
        <end position="396"/>
    </location>
</feature>
<reference evidence="7" key="1">
    <citation type="submission" date="2020-08" db="EMBL/GenBank/DDBJ databases">
        <title>Chromosome-level assembly of Southern catfish (Silurus meridionalis) provides insights into visual adaptation to the nocturnal and benthic lifestyles.</title>
        <authorList>
            <person name="Zhang Y."/>
            <person name="Wang D."/>
            <person name="Peng Z."/>
        </authorList>
    </citation>
    <scope>NUCLEOTIDE SEQUENCE</scope>
    <source>
        <strain evidence="7">SWU-2019-XX</strain>
        <tissue evidence="7">Muscle</tissue>
    </source>
</reference>